<feature type="transmembrane region" description="Helical" evidence="8">
    <location>
        <begin position="290"/>
        <end position="308"/>
    </location>
</feature>
<evidence type="ECO:0000313" key="10">
    <source>
        <dbReference type="Proteomes" id="UP000046155"/>
    </source>
</evidence>
<evidence type="ECO:0000256" key="4">
    <source>
        <dbReference type="ARBA" id="ARBA00022475"/>
    </source>
</evidence>
<feature type="transmembrane region" description="Helical" evidence="8">
    <location>
        <begin position="249"/>
        <end position="278"/>
    </location>
</feature>
<protein>
    <submittedName>
        <fullName evidence="9">Putative iron transport protein (ABC superfamily, membrane)</fullName>
    </submittedName>
</protein>
<dbReference type="FunFam" id="1.10.3470.10:FF:000001">
    <property type="entry name" value="Vitamin B12 ABC transporter permease BtuC"/>
    <property type="match status" value="1"/>
</dbReference>
<feature type="transmembrane region" description="Helical" evidence="8">
    <location>
        <begin position="159"/>
        <end position="179"/>
    </location>
</feature>
<evidence type="ECO:0000313" key="9">
    <source>
        <dbReference type="EMBL" id="CEO88226.1"/>
    </source>
</evidence>
<evidence type="ECO:0000256" key="1">
    <source>
        <dbReference type="ARBA" id="ARBA00004651"/>
    </source>
</evidence>
<evidence type="ECO:0000256" key="2">
    <source>
        <dbReference type="ARBA" id="ARBA00007935"/>
    </source>
</evidence>
<reference evidence="10" key="1">
    <citation type="submission" date="2015-01" db="EMBL/GenBank/DDBJ databases">
        <authorList>
            <person name="Manzoor Shahid"/>
            <person name="Zubair Saima"/>
        </authorList>
    </citation>
    <scope>NUCLEOTIDE SEQUENCE [LARGE SCALE GENOMIC DNA]</scope>
    <source>
        <strain evidence="10">Sp3</strain>
    </source>
</reference>
<feature type="transmembrane region" description="Helical" evidence="8">
    <location>
        <begin position="320"/>
        <end position="339"/>
    </location>
</feature>
<comment type="similarity">
    <text evidence="2">Belongs to the binding-protein-dependent transport system permease family. FecCD subfamily.</text>
</comment>
<feature type="transmembrane region" description="Helical" evidence="8">
    <location>
        <begin position="20"/>
        <end position="39"/>
    </location>
</feature>
<dbReference type="EMBL" id="CDRZ01000068">
    <property type="protein sequence ID" value="CEO88226.1"/>
    <property type="molecule type" value="Genomic_DNA"/>
</dbReference>
<evidence type="ECO:0000256" key="7">
    <source>
        <dbReference type="ARBA" id="ARBA00023136"/>
    </source>
</evidence>
<dbReference type="CDD" id="cd06550">
    <property type="entry name" value="TM_ABC_iron-siderophores_like"/>
    <property type="match status" value="1"/>
</dbReference>
<evidence type="ECO:0000256" key="3">
    <source>
        <dbReference type="ARBA" id="ARBA00022448"/>
    </source>
</evidence>
<dbReference type="PANTHER" id="PTHR30472">
    <property type="entry name" value="FERRIC ENTEROBACTIN TRANSPORT SYSTEM PERMEASE PROTEIN"/>
    <property type="match status" value="1"/>
</dbReference>
<dbReference type="GO" id="GO:0033214">
    <property type="term" value="P:siderophore-iron import into cell"/>
    <property type="evidence" value="ECO:0007669"/>
    <property type="project" value="TreeGrafter"/>
</dbReference>
<keyword evidence="4" id="KW-1003">Cell membrane</keyword>
<dbReference type="GO" id="GO:0005886">
    <property type="term" value="C:plasma membrane"/>
    <property type="evidence" value="ECO:0007669"/>
    <property type="project" value="UniProtKB-SubCell"/>
</dbReference>
<dbReference type="RefSeq" id="WP_044664429.1">
    <property type="nucleotide sequence ID" value="NZ_CDRZ01000068.1"/>
</dbReference>
<accession>A0A0B7MJZ2</accession>
<sequence>MSIAKEIKTTSASSVRWKWIILVALPVAAFLLSFPLGRYPVSLEQLITVLAAKVFPIAHTWPSTIDTVIFKVRLPRIIAAMLVGAALATSGAAYQGMFKNPLVSPDILGASAGAGFGAALAIFFSYSYFGIQIFSFLFGLAAVMLAWAVSSRIKHDPMLALVLSGILIGTLFTSGTSLLKYMADPYDKLPAITYWLMGSLASIDNKDVMAAGIPILIGAIPLFLIRWRLNVLSLGEEEATALGLDTKKLRLLVIVCSTLMTSASVSISGLIGWVGLVVPHLARMAVGPNYCILLPASILMGSSYLLLVDDLARLMASVEIPLGILTSIIGAPFFIILLMRSRRGWS</sequence>
<feature type="transmembrane region" description="Helical" evidence="8">
    <location>
        <begin position="208"/>
        <end position="229"/>
    </location>
</feature>
<keyword evidence="6 8" id="KW-1133">Transmembrane helix</keyword>
<dbReference type="Gene3D" id="1.10.3470.10">
    <property type="entry name" value="ABC transporter involved in vitamin B12 uptake, BtuC"/>
    <property type="match status" value="1"/>
</dbReference>
<evidence type="ECO:0000256" key="5">
    <source>
        <dbReference type="ARBA" id="ARBA00022692"/>
    </source>
</evidence>
<evidence type="ECO:0000256" key="6">
    <source>
        <dbReference type="ARBA" id="ARBA00022989"/>
    </source>
</evidence>
<organism evidence="9 10">
    <name type="scientific">Syntrophaceticus schinkii</name>
    <dbReference type="NCBI Taxonomy" id="499207"/>
    <lineage>
        <taxon>Bacteria</taxon>
        <taxon>Bacillati</taxon>
        <taxon>Bacillota</taxon>
        <taxon>Clostridia</taxon>
        <taxon>Thermoanaerobacterales</taxon>
        <taxon>Thermoanaerobacterales Family III. Incertae Sedis</taxon>
        <taxon>Syntrophaceticus</taxon>
    </lineage>
</organism>
<feature type="transmembrane region" description="Helical" evidence="8">
    <location>
        <begin position="77"/>
        <end position="95"/>
    </location>
</feature>
<comment type="subcellular location">
    <subcellularLocation>
        <location evidence="1">Cell membrane</location>
        <topology evidence="1">Multi-pass membrane protein</topology>
    </subcellularLocation>
</comment>
<dbReference type="Pfam" id="PF01032">
    <property type="entry name" value="FecCD"/>
    <property type="match status" value="1"/>
</dbReference>
<keyword evidence="10" id="KW-1185">Reference proteome</keyword>
<gene>
    <name evidence="9" type="ORF">SSCH_160016</name>
</gene>
<dbReference type="InterPro" id="IPR037294">
    <property type="entry name" value="ABC_BtuC-like"/>
</dbReference>
<keyword evidence="5 8" id="KW-0812">Transmembrane</keyword>
<proteinExistence type="inferred from homology"/>
<dbReference type="InterPro" id="IPR000522">
    <property type="entry name" value="ABC_transptr_permease_BtuC"/>
</dbReference>
<dbReference type="SUPFAM" id="SSF81345">
    <property type="entry name" value="ABC transporter involved in vitamin B12 uptake, BtuC"/>
    <property type="match status" value="1"/>
</dbReference>
<name>A0A0B7MJZ2_9FIRM</name>
<feature type="transmembrane region" description="Helical" evidence="8">
    <location>
        <begin position="133"/>
        <end position="153"/>
    </location>
</feature>
<dbReference type="GO" id="GO:0022857">
    <property type="term" value="F:transmembrane transporter activity"/>
    <property type="evidence" value="ECO:0007669"/>
    <property type="project" value="InterPro"/>
</dbReference>
<evidence type="ECO:0000256" key="8">
    <source>
        <dbReference type="SAM" id="Phobius"/>
    </source>
</evidence>
<dbReference type="PANTHER" id="PTHR30472:SF70">
    <property type="entry name" value="MOLYBDATE IMPORT SYSTEM PERMEASE PROTEIN MOLB"/>
    <property type="match status" value="1"/>
</dbReference>
<keyword evidence="7 8" id="KW-0472">Membrane</keyword>
<keyword evidence="3" id="KW-0813">Transport</keyword>
<feature type="transmembrane region" description="Helical" evidence="8">
    <location>
        <begin position="107"/>
        <end position="126"/>
    </location>
</feature>
<dbReference type="Proteomes" id="UP000046155">
    <property type="component" value="Unassembled WGS sequence"/>
</dbReference>
<dbReference type="AlphaFoldDB" id="A0A0B7MJZ2"/>
<dbReference type="OrthoDB" id="9792889at2"/>